<dbReference type="InterPro" id="IPR021457">
    <property type="entry name" value="DUF3108"/>
</dbReference>
<dbReference type="KEGG" id="ggr:HKW67_03925"/>
<dbReference type="Pfam" id="PF11306">
    <property type="entry name" value="DUF3108"/>
    <property type="match status" value="1"/>
</dbReference>
<sequence>MSAPGIAPALAATLSAPSRPAFGMGEVLDYRVNVSRAGNVGQGQMRVEGPVMERATLTWRLVFVMQAQRGPIKAIDRTTSWIDPTTFATTRFEKTERHPLSRDQETVEIDASAGTWTRNNGASQSLATTLPLDELSFMYFLRGLPLDHEGTFTFSRHFDEARNPTVVYVRGEEMVDTPAGLFRTRVLDMHVRDPKRFQGAGVIRINLDMAGCHMPVRITSKMPIIGTTTLTLTNVSSTATVAEHAPASCAL</sequence>
<name>A0A6M4IJC5_9BACT</name>
<keyword evidence="2" id="KW-1185">Reference proteome</keyword>
<reference evidence="1 2" key="1">
    <citation type="submission" date="2020-05" db="EMBL/GenBank/DDBJ databases">
        <title>Complete genome sequence of Gemmatimonas greenlandica TET16.</title>
        <authorList>
            <person name="Zeng Y."/>
        </authorList>
    </citation>
    <scope>NUCLEOTIDE SEQUENCE [LARGE SCALE GENOMIC DNA]</scope>
    <source>
        <strain evidence="1 2">TET16</strain>
    </source>
</reference>
<evidence type="ECO:0000313" key="1">
    <source>
        <dbReference type="EMBL" id="QJR34720.1"/>
    </source>
</evidence>
<evidence type="ECO:0000313" key="2">
    <source>
        <dbReference type="Proteomes" id="UP000500938"/>
    </source>
</evidence>
<dbReference type="AlphaFoldDB" id="A0A6M4IJC5"/>
<proteinExistence type="predicted"/>
<organism evidence="1 2">
    <name type="scientific">Gemmatimonas groenlandica</name>
    <dbReference type="NCBI Taxonomy" id="2732249"/>
    <lineage>
        <taxon>Bacteria</taxon>
        <taxon>Pseudomonadati</taxon>
        <taxon>Gemmatimonadota</taxon>
        <taxon>Gemmatimonadia</taxon>
        <taxon>Gemmatimonadales</taxon>
        <taxon>Gemmatimonadaceae</taxon>
        <taxon>Gemmatimonas</taxon>
    </lineage>
</organism>
<dbReference type="Proteomes" id="UP000500938">
    <property type="component" value="Chromosome"/>
</dbReference>
<protein>
    <submittedName>
        <fullName evidence="1">DUF3108 domain-containing protein</fullName>
    </submittedName>
</protein>
<gene>
    <name evidence="1" type="ORF">HKW67_03925</name>
</gene>
<accession>A0A6M4IJC5</accession>
<dbReference type="EMBL" id="CP053085">
    <property type="protein sequence ID" value="QJR34720.1"/>
    <property type="molecule type" value="Genomic_DNA"/>
</dbReference>